<keyword evidence="2" id="KW-1185">Reference proteome</keyword>
<evidence type="ECO:0000313" key="2">
    <source>
        <dbReference type="Proteomes" id="UP000229897"/>
    </source>
</evidence>
<reference evidence="1" key="1">
    <citation type="submission" date="2017-10" db="EMBL/GenBank/DDBJ databases">
        <title>Massilia psychrophilum sp. nov., a novel purple-pigmented bacterium isolated from Tianshan glacier, Xinjiang Municipality, China.</title>
        <authorList>
            <person name="Wang H."/>
        </authorList>
    </citation>
    <scope>NUCLEOTIDE SEQUENCE [LARGE SCALE GENOMIC DNA]</scope>
    <source>
        <strain evidence="1">B2</strain>
    </source>
</reference>
<dbReference type="OrthoDB" id="8848687at2"/>
<sequence>MAQDAATPDANATAFDGSEKRSQVWLTSGFATYHFQSDKDLNGRNPGVGVEYRLSEHSALTAGRFFNSDRQHSKYVGMYYQPLSYAGVRLGAVLGGFDGYPKMRDGGWFLAAIPTATFEYKRVGVNVAVVPTYKDRLHGGISVQLKLKLFE</sequence>
<dbReference type="KEGG" id="mass:CR152_21105"/>
<proteinExistence type="predicted"/>
<name>A0A2D2DVP6_9BURK</name>
<organism evidence="1 2">
    <name type="scientific">Massilia violaceinigra</name>
    <dbReference type="NCBI Taxonomy" id="2045208"/>
    <lineage>
        <taxon>Bacteria</taxon>
        <taxon>Pseudomonadati</taxon>
        <taxon>Pseudomonadota</taxon>
        <taxon>Betaproteobacteria</taxon>
        <taxon>Burkholderiales</taxon>
        <taxon>Oxalobacteraceae</taxon>
        <taxon>Telluria group</taxon>
        <taxon>Massilia</taxon>
    </lineage>
</organism>
<dbReference type="Proteomes" id="UP000229897">
    <property type="component" value="Chromosome"/>
</dbReference>
<protein>
    <submittedName>
        <fullName evidence="1">Uncharacterized protein</fullName>
    </submittedName>
</protein>
<dbReference type="EMBL" id="CP024608">
    <property type="protein sequence ID" value="ATQ79036.1"/>
    <property type="molecule type" value="Genomic_DNA"/>
</dbReference>
<gene>
    <name evidence="1" type="ORF">CR152_21105</name>
</gene>
<accession>A0A2D2DVP6</accession>
<evidence type="ECO:0000313" key="1">
    <source>
        <dbReference type="EMBL" id="ATQ79036.1"/>
    </source>
</evidence>
<dbReference type="AlphaFoldDB" id="A0A2D2DVP6"/>
<dbReference type="Gene3D" id="2.40.160.20">
    <property type="match status" value="1"/>
</dbReference>